<dbReference type="PANTHER" id="PTHR43642">
    <property type="entry name" value="HYBRID SIGNAL TRANSDUCTION HISTIDINE KINASE G"/>
    <property type="match status" value="1"/>
</dbReference>
<protein>
    <submittedName>
        <fullName evidence="2">Predicted ATPase</fullName>
    </submittedName>
</protein>
<proteinExistence type="predicted"/>
<gene>
    <name evidence="2" type="ORF">NCTC13032_00811</name>
</gene>
<dbReference type="PANTHER" id="PTHR43642:SF1">
    <property type="entry name" value="HYBRID SIGNAL TRANSDUCTION HISTIDINE KINASE G"/>
    <property type="match status" value="1"/>
</dbReference>
<evidence type="ECO:0000313" key="3">
    <source>
        <dbReference type="Proteomes" id="UP000310719"/>
    </source>
</evidence>
<dbReference type="AlphaFoldDB" id="A0A4U9HHB2"/>
<evidence type="ECO:0000313" key="2">
    <source>
        <dbReference type="EMBL" id="VTP63337.1"/>
    </source>
</evidence>
<dbReference type="EMBL" id="LR590464">
    <property type="protein sequence ID" value="VTP63337.1"/>
    <property type="molecule type" value="Genomic_DNA"/>
</dbReference>
<dbReference type="Proteomes" id="UP000310719">
    <property type="component" value="Chromosome"/>
</dbReference>
<feature type="domain" description="Orc1-like AAA ATPase" evidence="1">
    <location>
        <begin position="23"/>
        <end position="78"/>
    </location>
</feature>
<accession>A0A4U9HHB2</accession>
<dbReference type="InterPro" id="IPR053159">
    <property type="entry name" value="Hybrid_Histidine_Kinase"/>
</dbReference>
<name>A0A4U9HHB2_9ENTR</name>
<evidence type="ECO:0000259" key="1">
    <source>
        <dbReference type="Pfam" id="PF13191"/>
    </source>
</evidence>
<dbReference type="Pfam" id="PF13191">
    <property type="entry name" value="AAA_16"/>
    <property type="match status" value="1"/>
</dbReference>
<dbReference type="InterPro" id="IPR041664">
    <property type="entry name" value="AAA_16"/>
</dbReference>
<sequence>MPELRLLLDNKPRFTSDTFSIDTRARFSHMVLALVKAFASAGCPLVLLLDDIHWIDAASLQILEYLLIHASTVPLLMVVAHRDACSLPDSALHHQLANLHLASRNTTELRPEPLSVKAVSLWLANIFHIRSASTLDLAGLIHEKPAATHCSFMSFSADRR</sequence>
<organism evidence="2 3">
    <name type="scientific">Leclercia adecarboxylata</name>
    <dbReference type="NCBI Taxonomy" id="83655"/>
    <lineage>
        <taxon>Bacteria</taxon>
        <taxon>Pseudomonadati</taxon>
        <taxon>Pseudomonadota</taxon>
        <taxon>Gammaproteobacteria</taxon>
        <taxon>Enterobacterales</taxon>
        <taxon>Enterobacteriaceae</taxon>
        <taxon>Leclercia</taxon>
    </lineage>
</organism>
<reference evidence="2 3" key="1">
    <citation type="submission" date="2019-05" db="EMBL/GenBank/DDBJ databases">
        <authorList>
            <consortium name="Pathogen Informatics"/>
        </authorList>
    </citation>
    <scope>NUCLEOTIDE SEQUENCE [LARGE SCALE GENOMIC DNA]</scope>
    <source>
        <strain evidence="2 3">NCTC13032</strain>
    </source>
</reference>